<protein>
    <submittedName>
        <fullName evidence="1">Uncharacterized protein</fullName>
    </submittedName>
</protein>
<proteinExistence type="predicted"/>
<organism evidence="1 2">
    <name type="scientific">Kalanchoe fedtschenkoi</name>
    <name type="common">Lavender scallops</name>
    <name type="synonym">South American air plant</name>
    <dbReference type="NCBI Taxonomy" id="63787"/>
    <lineage>
        <taxon>Eukaryota</taxon>
        <taxon>Viridiplantae</taxon>
        <taxon>Streptophyta</taxon>
        <taxon>Embryophyta</taxon>
        <taxon>Tracheophyta</taxon>
        <taxon>Spermatophyta</taxon>
        <taxon>Magnoliopsida</taxon>
        <taxon>eudicotyledons</taxon>
        <taxon>Gunneridae</taxon>
        <taxon>Pentapetalae</taxon>
        <taxon>Saxifragales</taxon>
        <taxon>Crassulaceae</taxon>
        <taxon>Kalanchoe</taxon>
    </lineage>
</organism>
<name>A0A7N0U9R4_KALFE</name>
<evidence type="ECO:0000313" key="1">
    <source>
        <dbReference type="EnsemblPlants" id="Kaladp0056s0047.1.v1.1.CDS.1"/>
    </source>
</evidence>
<dbReference type="EnsemblPlants" id="Kaladp0056s0047.1.v1.1">
    <property type="protein sequence ID" value="Kaladp0056s0047.1.v1.1.CDS.1"/>
    <property type="gene ID" value="Kaladp0056s0047.v1.1"/>
</dbReference>
<sequence length="81" mass="9176">MKAISSCFDSFRLDPSVSDPCLKPRAHLSLAPRRATQQIRVRSTTRTRLLIGFVNSSASIGVDYRRIGLCRLRIGEMRRVN</sequence>
<dbReference type="AlphaFoldDB" id="A0A7N0U9R4"/>
<reference evidence="1" key="1">
    <citation type="submission" date="2021-01" db="UniProtKB">
        <authorList>
            <consortium name="EnsemblPlants"/>
        </authorList>
    </citation>
    <scope>IDENTIFICATION</scope>
</reference>
<accession>A0A7N0U9R4</accession>
<dbReference type="Gramene" id="Kaladp0056s0047.1.v1.1">
    <property type="protein sequence ID" value="Kaladp0056s0047.1.v1.1.CDS.1"/>
    <property type="gene ID" value="Kaladp0056s0047.v1.1"/>
</dbReference>
<dbReference type="Proteomes" id="UP000594263">
    <property type="component" value="Unplaced"/>
</dbReference>
<keyword evidence="2" id="KW-1185">Reference proteome</keyword>
<evidence type="ECO:0000313" key="2">
    <source>
        <dbReference type="Proteomes" id="UP000594263"/>
    </source>
</evidence>